<proteinExistence type="predicted"/>
<evidence type="ECO:0000313" key="4">
    <source>
        <dbReference type="Proteomes" id="UP000464378"/>
    </source>
</evidence>
<gene>
    <name evidence="3" type="ORF">GMBLW1_34880</name>
</gene>
<evidence type="ECO:0000259" key="2">
    <source>
        <dbReference type="Pfam" id="PF01478"/>
    </source>
</evidence>
<feature type="transmembrane region" description="Helical" evidence="1">
    <location>
        <begin position="147"/>
        <end position="172"/>
    </location>
</feature>
<feature type="transmembrane region" description="Helical" evidence="1">
    <location>
        <begin position="112"/>
        <end position="135"/>
    </location>
</feature>
<dbReference type="Pfam" id="PF01478">
    <property type="entry name" value="Peptidase_A24"/>
    <property type="match status" value="1"/>
</dbReference>
<dbReference type="KEGG" id="tim:GMBLW1_34880"/>
<evidence type="ECO:0000256" key="1">
    <source>
        <dbReference type="SAM" id="Phobius"/>
    </source>
</evidence>
<dbReference type="InterPro" id="IPR000045">
    <property type="entry name" value="Prepilin_IV_endopep_pep"/>
</dbReference>
<dbReference type="EMBL" id="LR586016">
    <property type="protein sequence ID" value="VIP05705.1"/>
    <property type="molecule type" value="Genomic_DNA"/>
</dbReference>
<dbReference type="Gene3D" id="1.20.120.1220">
    <property type="match status" value="1"/>
</dbReference>
<dbReference type="InParanoid" id="A0A6C2YY93"/>
<accession>A0A6C2YY93</accession>
<feature type="domain" description="Prepilin type IV endopeptidase peptidase" evidence="2">
    <location>
        <begin position="49"/>
        <end position="172"/>
    </location>
</feature>
<dbReference type="EMBL" id="LR593887">
    <property type="protein sequence ID" value="VTS08766.1"/>
    <property type="molecule type" value="Genomic_DNA"/>
</dbReference>
<keyword evidence="1" id="KW-0472">Membrane</keyword>
<name>A0A6C2YY93_9BACT</name>
<keyword evidence="4" id="KW-1185">Reference proteome</keyword>
<reference evidence="3" key="1">
    <citation type="submission" date="2019-04" db="EMBL/GenBank/DDBJ databases">
        <authorList>
            <consortium name="Science for Life Laboratories"/>
        </authorList>
    </citation>
    <scope>NUCLEOTIDE SEQUENCE</scope>
    <source>
        <strain evidence="3">MBLW1</strain>
    </source>
</reference>
<dbReference type="AlphaFoldDB" id="A0A6C2YY93"/>
<dbReference type="Proteomes" id="UP000464378">
    <property type="component" value="Chromosome"/>
</dbReference>
<feature type="transmembrane region" description="Helical" evidence="1">
    <location>
        <begin position="41"/>
        <end position="60"/>
    </location>
</feature>
<feature type="transmembrane region" description="Helical" evidence="1">
    <location>
        <begin position="203"/>
        <end position="222"/>
    </location>
</feature>
<organism evidence="3">
    <name type="scientific">Tuwongella immobilis</name>
    <dbReference type="NCBI Taxonomy" id="692036"/>
    <lineage>
        <taxon>Bacteria</taxon>
        <taxon>Pseudomonadati</taxon>
        <taxon>Planctomycetota</taxon>
        <taxon>Planctomycetia</taxon>
        <taxon>Gemmatales</taxon>
        <taxon>Gemmataceae</taxon>
        <taxon>Tuwongella</taxon>
    </lineage>
</organism>
<sequence>MRREVGLSAFGVVRLGILEHAGGVGLSRSRGGVGVFFPNEWFAVLFGILLLGPLVAAAVIDMRTFRIPKWISVGLLALGLVVTLMRGAWLGSLGGMVWTLEPGGWLTGLGDAFLFAIAGFFTGFLIFFGIWLIGVAGGGDAKLAGALGVWLGPYGFLVAMTGAFLVVLVTAIGKTVGKIFSGKMSETVSRPSNVPLKQRGQRLSFSLPLAVGTFLALFGLAAEDFKRWFPPPESPQGMVSPKE</sequence>
<dbReference type="GO" id="GO:0004190">
    <property type="term" value="F:aspartic-type endopeptidase activity"/>
    <property type="evidence" value="ECO:0007669"/>
    <property type="project" value="InterPro"/>
</dbReference>
<keyword evidence="1" id="KW-1133">Transmembrane helix</keyword>
<keyword evidence="1" id="KW-0812">Transmembrane</keyword>
<protein>
    <recommendedName>
        <fullName evidence="2">Prepilin type IV endopeptidase peptidase domain-containing protein</fullName>
    </recommendedName>
</protein>
<evidence type="ECO:0000313" key="3">
    <source>
        <dbReference type="EMBL" id="VIP05705.1"/>
    </source>
</evidence>
<feature type="transmembrane region" description="Helical" evidence="1">
    <location>
        <begin position="72"/>
        <end position="92"/>
    </location>
</feature>
<dbReference type="GO" id="GO:0016020">
    <property type="term" value="C:membrane"/>
    <property type="evidence" value="ECO:0007669"/>
    <property type="project" value="InterPro"/>
</dbReference>